<dbReference type="GO" id="GO:0004519">
    <property type="term" value="F:endonuclease activity"/>
    <property type="evidence" value="ECO:0007669"/>
    <property type="project" value="UniProtKB-KW"/>
</dbReference>
<gene>
    <name evidence="2" type="ORF">ACFQLX_03165</name>
</gene>
<dbReference type="InterPro" id="IPR011856">
    <property type="entry name" value="tRNA_endonuc-like_dom_sf"/>
</dbReference>
<evidence type="ECO:0000313" key="3">
    <source>
        <dbReference type="Proteomes" id="UP001596413"/>
    </source>
</evidence>
<dbReference type="EMBL" id="JBHSZO010000003">
    <property type="protein sequence ID" value="MFC7217176.1"/>
    <property type="molecule type" value="Genomic_DNA"/>
</dbReference>
<dbReference type="SUPFAM" id="SSF52980">
    <property type="entry name" value="Restriction endonuclease-like"/>
    <property type="match status" value="1"/>
</dbReference>
<dbReference type="InterPro" id="IPR052906">
    <property type="entry name" value="Type_IV_Methyl-Rstrct_Enzyme"/>
</dbReference>
<keyword evidence="3" id="KW-1185">Reference proteome</keyword>
<keyword evidence="2" id="KW-0255">Endonuclease</keyword>
<dbReference type="InterPro" id="IPR011335">
    <property type="entry name" value="Restrct_endonuc-II-like"/>
</dbReference>
<keyword evidence="2" id="KW-0378">Hydrolase</keyword>
<dbReference type="Proteomes" id="UP001596413">
    <property type="component" value="Unassembled WGS sequence"/>
</dbReference>
<proteinExistence type="predicted"/>
<dbReference type="PANTHER" id="PTHR30015">
    <property type="entry name" value="MRR RESTRICTION SYSTEM PROTEIN"/>
    <property type="match status" value="1"/>
</dbReference>
<evidence type="ECO:0000313" key="2">
    <source>
        <dbReference type="EMBL" id="MFC7217176.1"/>
    </source>
</evidence>
<keyword evidence="2" id="KW-0540">Nuclease</keyword>
<protein>
    <submittedName>
        <fullName evidence="2">Restriction endonuclease</fullName>
    </submittedName>
</protein>
<organism evidence="2 3">
    <name type="scientific">Streptomyces polyrhachis</name>
    <dbReference type="NCBI Taxonomy" id="1282885"/>
    <lineage>
        <taxon>Bacteria</taxon>
        <taxon>Bacillati</taxon>
        <taxon>Actinomycetota</taxon>
        <taxon>Actinomycetes</taxon>
        <taxon>Kitasatosporales</taxon>
        <taxon>Streptomycetaceae</taxon>
        <taxon>Streptomyces</taxon>
    </lineage>
</organism>
<comment type="caution">
    <text evidence="2">The sequence shown here is derived from an EMBL/GenBank/DDBJ whole genome shotgun (WGS) entry which is preliminary data.</text>
</comment>
<dbReference type="Pfam" id="PF04471">
    <property type="entry name" value="Mrr_cat"/>
    <property type="match status" value="1"/>
</dbReference>
<dbReference type="InterPro" id="IPR007560">
    <property type="entry name" value="Restrct_endonuc_IV_Mrr"/>
</dbReference>
<dbReference type="PANTHER" id="PTHR30015:SF6">
    <property type="entry name" value="SLL1429 PROTEIN"/>
    <property type="match status" value="1"/>
</dbReference>
<dbReference type="Gene3D" id="3.40.1350.10">
    <property type="match status" value="1"/>
</dbReference>
<reference evidence="3" key="1">
    <citation type="journal article" date="2019" name="Int. J. Syst. Evol. Microbiol.">
        <title>The Global Catalogue of Microorganisms (GCM) 10K type strain sequencing project: providing services to taxonomists for standard genome sequencing and annotation.</title>
        <authorList>
            <consortium name="The Broad Institute Genomics Platform"/>
            <consortium name="The Broad Institute Genome Sequencing Center for Infectious Disease"/>
            <person name="Wu L."/>
            <person name="Ma J."/>
        </authorList>
    </citation>
    <scope>NUCLEOTIDE SEQUENCE [LARGE SCALE GENOMIC DNA]</scope>
    <source>
        <strain evidence="3">CGMCC 1.13681</strain>
    </source>
</reference>
<accession>A0ABW2GCR5</accession>
<sequence length="341" mass="37496">MIHEAVLLESRSLRTSVCERTDVLDRVRVLSLLPDGMHVTTAMVAEYFGVGIKAVRSLVLDHRDELEASGYRVLTGAELSSFKELSYIQSQSASLAVFSRRAVLNVAMLLRDSEVARQVRTYLLDVETAVRSRPVDNSGAGPVDNYAEELNDWFDRRLADTLGKTLTPMVNAIIKTLGEHHTEIGELHREFADMKARLDGIRLGPSPGRPLPGVMAAMDAMGWREFERHVAELLRRDGCTGVKVTGGAHDRGIDIAGRTADGRSLVVQCKNFAPFRPVYSGEVRKFIGDAKVLRRADVALFVSTTTFTRDALDAACSGGVTAVHRHLLESWSGGLVLQVLR</sequence>
<dbReference type="RefSeq" id="WP_386411643.1">
    <property type="nucleotide sequence ID" value="NZ_JBHSZO010000003.1"/>
</dbReference>
<evidence type="ECO:0000259" key="1">
    <source>
        <dbReference type="Pfam" id="PF04471"/>
    </source>
</evidence>
<feature type="domain" description="Restriction endonuclease type IV Mrr" evidence="1">
    <location>
        <begin position="219"/>
        <end position="331"/>
    </location>
</feature>
<name>A0ABW2GCR5_9ACTN</name>